<keyword evidence="1" id="KW-0472">Membrane</keyword>
<keyword evidence="1" id="KW-0812">Transmembrane</keyword>
<sequence>MRHEQVGEMTAVRAGVVPTQRAVFYSVLGILATVMICGSFVAAFGVNRVFTGLLAGAVVGIAVLVALFTRDAVVLTDHAIYRRKPWTVSRISWDRVVAGRFALDERDRWSLALDLSGGDEPHGELVLLSIPPVVRPVAGAYDLRKRDQVTEIRAILRHKRIPVTVLPQIAGALQEHWQIAPPTH</sequence>
<keyword evidence="1" id="KW-1133">Transmembrane helix</keyword>
<keyword evidence="3" id="KW-1185">Reference proteome</keyword>
<feature type="transmembrane region" description="Helical" evidence="1">
    <location>
        <begin position="49"/>
        <end position="68"/>
    </location>
</feature>
<evidence type="ECO:0000313" key="3">
    <source>
        <dbReference type="Proteomes" id="UP001348098"/>
    </source>
</evidence>
<accession>A0ABU6B4X3</accession>
<name>A0ABU6B4X3_9NOCA</name>
<proteinExistence type="predicted"/>
<dbReference type="Proteomes" id="UP001348098">
    <property type="component" value="Unassembled WGS sequence"/>
</dbReference>
<organism evidence="2 3">
    <name type="scientific">Nocardia implantans</name>
    <dbReference type="NCBI Taxonomy" id="3108168"/>
    <lineage>
        <taxon>Bacteria</taxon>
        <taxon>Bacillati</taxon>
        <taxon>Actinomycetota</taxon>
        <taxon>Actinomycetes</taxon>
        <taxon>Mycobacteriales</taxon>
        <taxon>Nocardiaceae</taxon>
        <taxon>Nocardia</taxon>
    </lineage>
</organism>
<gene>
    <name evidence="2" type="ORF">U3653_32480</name>
</gene>
<protein>
    <recommendedName>
        <fullName evidence="4">PH domain-containing protein</fullName>
    </recommendedName>
</protein>
<evidence type="ECO:0008006" key="4">
    <source>
        <dbReference type="Google" id="ProtNLM"/>
    </source>
</evidence>
<reference evidence="2 3" key="1">
    <citation type="submission" date="2023-12" db="EMBL/GenBank/DDBJ databases">
        <title>novel species in genus Nocarida.</title>
        <authorList>
            <person name="Li Z."/>
        </authorList>
    </citation>
    <scope>NUCLEOTIDE SEQUENCE [LARGE SCALE GENOMIC DNA]</scope>
    <source>
        <strain evidence="2 3">CDC186</strain>
    </source>
</reference>
<evidence type="ECO:0000256" key="1">
    <source>
        <dbReference type="SAM" id="Phobius"/>
    </source>
</evidence>
<dbReference type="EMBL" id="JAYKYQ010000022">
    <property type="protein sequence ID" value="MEB3514765.1"/>
    <property type="molecule type" value="Genomic_DNA"/>
</dbReference>
<feature type="transmembrane region" description="Helical" evidence="1">
    <location>
        <begin position="22"/>
        <end position="43"/>
    </location>
</feature>
<comment type="caution">
    <text evidence="2">The sequence shown here is derived from an EMBL/GenBank/DDBJ whole genome shotgun (WGS) entry which is preliminary data.</text>
</comment>
<evidence type="ECO:0000313" key="2">
    <source>
        <dbReference type="EMBL" id="MEB3514765.1"/>
    </source>
</evidence>